<accession>Q1RJM3</accession>
<evidence type="ECO:0008006" key="4">
    <source>
        <dbReference type="Google" id="ProtNLM"/>
    </source>
</evidence>
<keyword evidence="1" id="KW-1133">Transmembrane helix</keyword>
<protein>
    <recommendedName>
        <fullName evidence="4">Major Facilitator Superfamily protein</fullName>
    </recommendedName>
</protein>
<feature type="transmembrane region" description="Helical" evidence="1">
    <location>
        <begin position="363"/>
        <end position="388"/>
    </location>
</feature>
<feature type="transmembrane region" description="Helical" evidence="1">
    <location>
        <begin position="98"/>
        <end position="114"/>
    </location>
</feature>
<dbReference type="AlphaFoldDB" id="Q1RJM3"/>
<name>Q1RJM3_RICBR</name>
<dbReference type="KEGG" id="rbe:RBE_0360"/>
<feature type="transmembrane region" description="Helical" evidence="1">
    <location>
        <begin position="220"/>
        <end position="241"/>
    </location>
</feature>
<dbReference type="EMBL" id="CP000087">
    <property type="protein sequence ID" value="ABE04441.1"/>
    <property type="molecule type" value="Genomic_DNA"/>
</dbReference>
<feature type="transmembrane region" description="Helical" evidence="1">
    <location>
        <begin position="135"/>
        <end position="157"/>
    </location>
</feature>
<sequence>MYNIFKDFRFLLIYTASINHAISNVVLLIFISKRILDSTNSLFLSSSVFSVMWILPIIGSSIIAKISNNYHGINILLVNSTLNLLLVIYMFYINLDDLFILYIIILLRGLLEVLNRNISITSIKRYIDSKLHKKCFSFFHSAKTLGAFLGGILLLYIPNNEDFIQVLNINLINCLIAILCYSTFKWYKLDLKSYKASISSYSLFKCSQDITKNKFQLQNLFYILLSNVFFFGYYQISRIFLPSKFNENGYNNIALFQIVATIAIILGSTYATIKSKANNFISLGIIINCIIISTINYINIEFFTLLLYFTLIFIYQSIYSTSLSNILYDIDEHKVGYVITFINVIITLFIIIFISISSICVDFMGYSFTSILTSTICLFLLICISIYYKIKI</sequence>
<feature type="transmembrane region" description="Helical" evidence="1">
    <location>
        <begin position="163"/>
        <end position="184"/>
    </location>
</feature>
<feature type="transmembrane region" description="Helical" evidence="1">
    <location>
        <begin position="43"/>
        <end position="63"/>
    </location>
</feature>
<feature type="transmembrane region" description="Helical" evidence="1">
    <location>
        <begin position="335"/>
        <end position="357"/>
    </location>
</feature>
<keyword evidence="1" id="KW-0812">Transmembrane</keyword>
<reference evidence="2 3" key="1">
    <citation type="journal article" date="2006" name="PLoS Genet.">
        <title>Genome sequence of Rickettsia bellii illuminates the role of amoebae in gene exchanges between intracellular pathogens.</title>
        <authorList>
            <person name="Ogata H."/>
            <person name="La Scola B."/>
            <person name="Audic S."/>
            <person name="Renesto P."/>
            <person name="Blanc G."/>
            <person name="Robert C."/>
            <person name="Fournier P.-E."/>
            <person name="Claverie J.-M."/>
            <person name="Raoult D."/>
        </authorList>
    </citation>
    <scope>NUCLEOTIDE SEQUENCE [LARGE SCALE GENOMIC DNA]</scope>
    <source>
        <strain evidence="2 3">RML369-C</strain>
    </source>
</reference>
<dbReference type="Proteomes" id="UP000001951">
    <property type="component" value="Chromosome"/>
</dbReference>
<dbReference type="InterPro" id="IPR036259">
    <property type="entry name" value="MFS_trans_sf"/>
</dbReference>
<keyword evidence="1" id="KW-0472">Membrane</keyword>
<dbReference type="SUPFAM" id="SSF103473">
    <property type="entry name" value="MFS general substrate transporter"/>
    <property type="match status" value="1"/>
</dbReference>
<evidence type="ECO:0000313" key="2">
    <source>
        <dbReference type="EMBL" id="ABE04441.1"/>
    </source>
</evidence>
<feature type="transmembrane region" description="Helical" evidence="1">
    <location>
        <begin position="280"/>
        <end position="300"/>
    </location>
</feature>
<evidence type="ECO:0000256" key="1">
    <source>
        <dbReference type="SAM" id="Phobius"/>
    </source>
</evidence>
<proteinExistence type="predicted"/>
<feature type="transmembrane region" description="Helical" evidence="1">
    <location>
        <begin position="253"/>
        <end position="273"/>
    </location>
</feature>
<organism evidence="2 3">
    <name type="scientific">Rickettsia bellii (strain RML369-C)</name>
    <dbReference type="NCBI Taxonomy" id="336407"/>
    <lineage>
        <taxon>Bacteria</taxon>
        <taxon>Pseudomonadati</taxon>
        <taxon>Pseudomonadota</taxon>
        <taxon>Alphaproteobacteria</taxon>
        <taxon>Rickettsiales</taxon>
        <taxon>Rickettsiaceae</taxon>
        <taxon>Rickettsieae</taxon>
        <taxon>Rickettsia</taxon>
        <taxon>belli group</taxon>
    </lineage>
</organism>
<feature type="transmembrane region" description="Helical" evidence="1">
    <location>
        <begin position="75"/>
        <end position="92"/>
    </location>
</feature>
<gene>
    <name evidence="2" type="ordered locus">RBE_0360</name>
</gene>
<feature type="transmembrane region" description="Helical" evidence="1">
    <location>
        <begin position="12"/>
        <end position="31"/>
    </location>
</feature>
<evidence type="ECO:0000313" key="3">
    <source>
        <dbReference type="Proteomes" id="UP000001951"/>
    </source>
</evidence>
<dbReference type="HOGENOM" id="CLU_813485_0_0_5"/>
<feature type="transmembrane region" description="Helical" evidence="1">
    <location>
        <begin position="306"/>
        <end position="328"/>
    </location>
</feature>